<proteinExistence type="predicted"/>
<keyword evidence="1" id="KW-0614">Plasmid</keyword>
<protein>
    <submittedName>
        <fullName evidence="1">Uncharacterized protein</fullName>
    </submittedName>
</protein>
<dbReference type="Proteomes" id="UP000288675">
    <property type="component" value="Plasmid unnamed1"/>
</dbReference>
<reference evidence="1 2" key="1">
    <citation type="submission" date="2019-01" db="EMBL/GenBank/DDBJ databases">
        <title>Genome sequence of Bacillus glycinifermentans SRCM103574.</title>
        <authorList>
            <person name="Kong H.-J."/>
            <person name="Jeong S.-Y."/>
            <person name="Jeong D.-Y."/>
        </authorList>
    </citation>
    <scope>NUCLEOTIDE SEQUENCE [LARGE SCALE GENOMIC DNA]</scope>
    <source>
        <strain evidence="1 2">SRCM103574</strain>
        <plasmid evidence="1 2">unnamed1</plasmid>
    </source>
</reference>
<evidence type="ECO:0000313" key="1">
    <source>
        <dbReference type="EMBL" id="QAT68031.1"/>
    </source>
</evidence>
<name>A0AAJ3Z3M2_9BACI</name>
<gene>
    <name evidence="1" type="ORF">EQZ20_24470</name>
</gene>
<geneLocation type="plasmid" evidence="1 2">
    <name>unnamed1</name>
</geneLocation>
<dbReference type="AlphaFoldDB" id="A0AAJ3Z3M2"/>
<sequence>MEQNENTWGLAFVKIDIENDQFNELLALNLGTEQKAREVFDRIKNEFKENKGEPDCIIDLIDEYGEIIEDYPLTKNQLITVASLLGHKIS</sequence>
<evidence type="ECO:0000313" key="2">
    <source>
        <dbReference type="Proteomes" id="UP000288675"/>
    </source>
</evidence>
<dbReference type="GeneID" id="39505829"/>
<accession>A0AAJ3Z3M2</accession>
<dbReference type="EMBL" id="CP035233">
    <property type="protein sequence ID" value="QAT68031.1"/>
    <property type="molecule type" value="Genomic_DNA"/>
</dbReference>
<dbReference type="RefSeq" id="WP_128748451.1">
    <property type="nucleotide sequence ID" value="NZ_CP035233.1"/>
</dbReference>
<organism evidence="1 2">
    <name type="scientific">Bacillus glycinifermentans</name>
    <dbReference type="NCBI Taxonomy" id="1664069"/>
    <lineage>
        <taxon>Bacteria</taxon>
        <taxon>Bacillati</taxon>
        <taxon>Bacillota</taxon>
        <taxon>Bacilli</taxon>
        <taxon>Bacillales</taxon>
        <taxon>Bacillaceae</taxon>
        <taxon>Bacillus</taxon>
    </lineage>
</organism>